<comment type="subcellular location">
    <subcellularLocation>
        <location evidence="1">Membrane</location>
        <topology evidence="1">Multi-pass membrane protein</topology>
    </subcellularLocation>
</comment>
<feature type="compositionally biased region" description="Basic and acidic residues" evidence="8">
    <location>
        <begin position="1"/>
        <end position="12"/>
    </location>
</feature>
<evidence type="ECO:0000256" key="5">
    <source>
        <dbReference type="ARBA" id="ARBA00022989"/>
    </source>
</evidence>
<evidence type="ECO:0000256" key="1">
    <source>
        <dbReference type="ARBA" id="ARBA00004141"/>
    </source>
</evidence>
<feature type="transmembrane region" description="Helical" evidence="9">
    <location>
        <begin position="480"/>
        <end position="499"/>
    </location>
</feature>
<dbReference type="SUPFAM" id="SSF103473">
    <property type="entry name" value="MFS general substrate transporter"/>
    <property type="match status" value="1"/>
</dbReference>
<evidence type="ECO:0000256" key="4">
    <source>
        <dbReference type="ARBA" id="ARBA00022692"/>
    </source>
</evidence>
<dbReference type="Gene3D" id="1.20.1250.20">
    <property type="entry name" value="MFS general substrate transporter like domains"/>
    <property type="match status" value="1"/>
</dbReference>
<feature type="transmembrane region" description="Helical" evidence="9">
    <location>
        <begin position="51"/>
        <end position="76"/>
    </location>
</feature>
<organism evidence="11 12">
    <name type="scientific">Phialocephala subalpina</name>
    <dbReference type="NCBI Taxonomy" id="576137"/>
    <lineage>
        <taxon>Eukaryota</taxon>
        <taxon>Fungi</taxon>
        <taxon>Dikarya</taxon>
        <taxon>Ascomycota</taxon>
        <taxon>Pezizomycotina</taxon>
        <taxon>Leotiomycetes</taxon>
        <taxon>Helotiales</taxon>
        <taxon>Mollisiaceae</taxon>
        <taxon>Phialocephala</taxon>
        <taxon>Phialocephala fortinii species complex</taxon>
    </lineage>
</organism>
<feature type="compositionally biased region" description="Basic and acidic residues" evidence="8">
    <location>
        <begin position="525"/>
        <end position="539"/>
    </location>
</feature>
<feature type="transmembrane region" description="Helical" evidence="9">
    <location>
        <begin position="381"/>
        <end position="402"/>
    </location>
</feature>
<keyword evidence="6 9" id="KW-0472">Membrane</keyword>
<dbReference type="InterPro" id="IPR005828">
    <property type="entry name" value="MFS_sugar_transport-like"/>
</dbReference>
<evidence type="ECO:0000313" key="12">
    <source>
        <dbReference type="Proteomes" id="UP000184330"/>
    </source>
</evidence>
<evidence type="ECO:0000256" key="2">
    <source>
        <dbReference type="ARBA" id="ARBA00010992"/>
    </source>
</evidence>
<feature type="transmembrane region" description="Helical" evidence="9">
    <location>
        <begin position="414"/>
        <end position="437"/>
    </location>
</feature>
<feature type="transmembrane region" description="Helical" evidence="9">
    <location>
        <begin position="96"/>
        <end position="116"/>
    </location>
</feature>
<evidence type="ECO:0000256" key="6">
    <source>
        <dbReference type="ARBA" id="ARBA00023136"/>
    </source>
</evidence>
<dbReference type="Proteomes" id="UP000184330">
    <property type="component" value="Unassembled WGS sequence"/>
</dbReference>
<feature type="region of interest" description="Disordered" evidence="8">
    <location>
        <begin position="518"/>
        <end position="545"/>
    </location>
</feature>
<dbReference type="GO" id="GO:0005351">
    <property type="term" value="F:carbohydrate:proton symporter activity"/>
    <property type="evidence" value="ECO:0007669"/>
    <property type="project" value="TreeGrafter"/>
</dbReference>
<dbReference type="InterPro" id="IPR050360">
    <property type="entry name" value="MFS_Sugar_Transporters"/>
</dbReference>
<dbReference type="Pfam" id="PF00083">
    <property type="entry name" value="Sugar_tr"/>
    <property type="match status" value="1"/>
</dbReference>
<evidence type="ECO:0000313" key="11">
    <source>
        <dbReference type="EMBL" id="CZR69085.1"/>
    </source>
</evidence>
<evidence type="ECO:0000256" key="7">
    <source>
        <dbReference type="RuleBase" id="RU003346"/>
    </source>
</evidence>
<feature type="transmembrane region" description="Helical" evidence="9">
    <location>
        <begin position="189"/>
        <end position="209"/>
    </location>
</feature>
<dbReference type="PANTHER" id="PTHR48022">
    <property type="entry name" value="PLASTIDIC GLUCOSE TRANSPORTER 4"/>
    <property type="match status" value="1"/>
</dbReference>
<accession>A0A1L7XVT6</accession>
<feature type="transmembrane region" description="Helical" evidence="9">
    <location>
        <begin position="449"/>
        <end position="468"/>
    </location>
</feature>
<dbReference type="PRINTS" id="PR00171">
    <property type="entry name" value="SUGRTRNSPORT"/>
</dbReference>
<dbReference type="PROSITE" id="PS50850">
    <property type="entry name" value="MFS"/>
    <property type="match status" value="1"/>
</dbReference>
<gene>
    <name evidence="11" type="ORF">PAC_18986</name>
</gene>
<dbReference type="EMBL" id="FJOG01000064">
    <property type="protein sequence ID" value="CZR69085.1"/>
    <property type="molecule type" value="Genomic_DNA"/>
</dbReference>
<feature type="region of interest" description="Disordered" evidence="8">
    <location>
        <begin position="1"/>
        <end position="39"/>
    </location>
</feature>
<keyword evidence="4 9" id="KW-0812">Transmembrane</keyword>
<proteinExistence type="inferred from homology"/>
<feature type="domain" description="Major facilitator superfamily (MFS) profile" evidence="10">
    <location>
        <begin position="54"/>
        <end position="502"/>
    </location>
</feature>
<dbReference type="GO" id="GO:0016020">
    <property type="term" value="C:membrane"/>
    <property type="evidence" value="ECO:0007669"/>
    <property type="project" value="UniProtKB-SubCell"/>
</dbReference>
<evidence type="ECO:0000259" key="10">
    <source>
        <dbReference type="PROSITE" id="PS50850"/>
    </source>
</evidence>
<keyword evidence="12" id="KW-1185">Reference proteome</keyword>
<evidence type="ECO:0000256" key="8">
    <source>
        <dbReference type="SAM" id="MobiDB-lite"/>
    </source>
</evidence>
<feature type="compositionally biased region" description="Polar residues" evidence="8">
    <location>
        <begin position="15"/>
        <end position="30"/>
    </location>
</feature>
<evidence type="ECO:0000256" key="3">
    <source>
        <dbReference type="ARBA" id="ARBA00022448"/>
    </source>
</evidence>
<feature type="transmembrane region" description="Helical" evidence="9">
    <location>
        <begin position="229"/>
        <end position="246"/>
    </location>
</feature>
<keyword evidence="5 9" id="KW-1133">Transmembrane helix</keyword>
<evidence type="ECO:0000256" key="9">
    <source>
        <dbReference type="SAM" id="Phobius"/>
    </source>
</evidence>
<keyword evidence="3 7" id="KW-0813">Transport</keyword>
<dbReference type="NCBIfam" id="TIGR00879">
    <property type="entry name" value="SP"/>
    <property type="match status" value="1"/>
</dbReference>
<dbReference type="PANTHER" id="PTHR48022:SF14">
    <property type="entry name" value="MAJOR FACILITATOR SUPERFAMILY (MFS) PROFILE DOMAIN-CONTAINING PROTEIN-RELATED"/>
    <property type="match status" value="1"/>
</dbReference>
<dbReference type="OrthoDB" id="6612291at2759"/>
<dbReference type="InterPro" id="IPR020846">
    <property type="entry name" value="MFS_dom"/>
</dbReference>
<dbReference type="FunFam" id="1.20.1250.20:FF:000134">
    <property type="entry name" value="MFS sugar transporter protein"/>
    <property type="match status" value="1"/>
</dbReference>
<feature type="transmembrane region" description="Helical" evidence="9">
    <location>
        <begin position="128"/>
        <end position="147"/>
    </location>
</feature>
<reference evidence="11 12" key="1">
    <citation type="submission" date="2016-03" db="EMBL/GenBank/DDBJ databases">
        <authorList>
            <person name="Ploux O."/>
        </authorList>
    </citation>
    <scope>NUCLEOTIDE SEQUENCE [LARGE SCALE GENOMIC DNA]</scope>
    <source>
        <strain evidence="11 12">UAMH 11012</strain>
    </source>
</reference>
<sequence length="545" mass="59435">MSAEESSQRRLLEPGTSSTYGSIETPSTTQDETRSSRGAMSFLPSKATKRLAALSLFCGLGSFLWGYNIGILATIYVNPGFIKALHNVKPASKWAAQKGLITAIYYLGTWLGYVFISGPINDRLGRRYAALTGAAVTCIGAAVMTGAGGHTAYAMMIIGRIISGLGNSMISTSVPLYQSEIAPAKKRGALVVMNHIGMVSGLAVAFWAGYGFSHWTTKTGIHEGWRTSVALQFIPALIFMIGLPFLPETPRWLLEQGRTEDARKSLAYLRACEDNPAGIEEEFSEIRDYIEMEKSVKQVAWFELFTNKYLFGRLWRGALLQFMAQMCGATAIKYYLPTVFLALGLSKDMSLMAGGIESTLKIGLTIMEMLIIDKIGRRNSLLIGAVVMSVAMVVNGALPLAYPNNKNHASDYACIVFIFFFSFGYSVGFGPNAWVYGTEIFPTQIRAKGVSICASAGAIGSIVVGQFFPVAINNIGSKTYFIFFAINMACVALLAAFYPETKGKTLEEMDHIFGKTRPSLEDDEAHSHDHDDHVADESVVHQSKL</sequence>
<comment type="similarity">
    <text evidence="2 7">Belongs to the major facilitator superfamily. Sugar transporter (TC 2.A.1.1) family.</text>
</comment>
<dbReference type="InterPro" id="IPR003663">
    <property type="entry name" value="Sugar/inositol_transpt"/>
</dbReference>
<dbReference type="AlphaFoldDB" id="A0A1L7XVT6"/>
<name>A0A1L7XVT6_9HELO</name>
<dbReference type="InterPro" id="IPR036259">
    <property type="entry name" value="MFS_trans_sf"/>
</dbReference>
<protein>
    <submittedName>
        <fullName evidence="11">Related to ASD-3 ascus development protein 3</fullName>
    </submittedName>
</protein>
<feature type="transmembrane region" description="Helical" evidence="9">
    <location>
        <begin position="153"/>
        <end position="177"/>
    </location>
</feature>